<dbReference type="SUPFAM" id="SSF46565">
    <property type="entry name" value="Chaperone J-domain"/>
    <property type="match status" value="1"/>
</dbReference>
<comment type="caution">
    <text evidence="4">The sequence shown here is derived from an EMBL/GenBank/DDBJ whole genome shotgun (WGS) entry which is preliminary data.</text>
</comment>
<reference evidence="4 5" key="1">
    <citation type="journal article" date="2017" name="BMC Genomics">
        <title>Whole-genome assembly of Babesia ovata and comparative genomics between closely related pathogens.</title>
        <authorList>
            <person name="Yamagishi J."/>
            <person name="Asada M."/>
            <person name="Hakimi H."/>
            <person name="Tanaka T.Q."/>
            <person name="Sugimoto C."/>
            <person name="Kawazu S."/>
        </authorList>
    </citation>
    <scope>NUCLEOTIDE SEQUENCE [LARGE SCALE GENOMIC DNA]</scope>
    <source>
        <strain evidence="4 5">Miyake</strain>
    </source>
</reference>
<dbReference type="RefSeq" id="XP_028865493.1">
    <property type="nucleotide sequence ID" value="XM_029009660.1"/>
</dbReference>
<dbReference type="EMBL" id="BDSA01000001">
    <property type="protein sequence ID" value="GBE59250.1"/>
    <property type="molecule type" value="Genomic_DNA"/>
</dbReference>
<evidence type="ECO:0000313" key="4">
    <source>
        <dbReference type="EMBL" id="GBE59250.1"/>
    </source>
</evidence>
<dbReference type="Gene3D" id="1.10.287.110">
    <property type="entry name" value="DnaJ domain"/>
    <property type="match status" value="1"/>
</dbReference>
<feature type="region of interest" description="Disordered" evidence="2">
    <location>
        <begin position="1"/>
        <end position="20"/>
    </location>
</feature>
<evidence type="ECO:0000313" key="5">
    <source>
        <dbReference type="Proteomes" id="UP000236319"/>
    </source>
</evidence>
<dbReference type="Pfam" id="PF00226">
    <property type="entry name" value="DnaJ"/>
    <property type="match status" value="1"/>
</dbReference>
<feature type="coiled-coil region" evidence="1">
    <location>
        <begin position="157"/>
        <end position="209"/>
    </location>
</feature>
<feature type="compositionally biased region" description="Basic and acidic residues" evidence="2">
    <location>
        <begin position="278"/>
        <end position="288"/>
    </location>
</feature>
<dbReference type="AlphaFoldDB" id="A0A2H6K8D7"/>
<feature type="compositionally biased region" description="Basic and acidic residues" evidence="2">
    <location>
        <begin position="245"/>
        <end position="259"/>
    </location>
</feature>
<feature type="compositionally biased region" description="Basic and acidic residues" evidence="2">
    <location>
        <begin position="8"/>
        <end position="17"/>
    </location>
</feature>
<dbReference type="GeneID" id="39873020"/>
<sequence length="288" mass="33872">MATSDNNKMAEEAKKPPEEDEVLSCFFSEIESIGKAKSNADIMTFNAKELCLRLTSQTFASPYQVLQLKHNATEEEIKKRYRKISLLIHPDKFKHEKAQEAFNVLLNAFNEIQNSESKEKYKLVYEQARKVVYKRHKANPNATTLDLIAAGVLDSDIQQIENEIQRECDEILRKQQERREYAEKCVRANMEYEKQLAAEQVELEKQQLNHQVEWDKTRDLRVTSWRSFQGKVTTKDFKLQAFRTVEPKREQRPDVEGTKRGTIAESQTNRKEKRKKIVHTDEYKASWR</sequence>
<dbReference type="CDD" id="cd06257">
    <property type="entry name" value="DnaJ"/>
    <property type="match status" value="1"/>
</dbReference>
<evidence type="ECO:0000259" key="3">
    <source>
        <dbReference type="PROSITE" id="PS50076"/>
    </source>
</evidence>
<organism evidence="4 5">
    <name type="scientific">Babesia ovata</name>
    <dbReference type="NCBI Taxonomy" id="189622"/>
    <lineage>
        <taxon>Eukaryota</taxon>
        <taxon>Sar</taxon>
        <taxon>Alveolata</taxon>
        <taxon>Apicomplexa</taxon>
        <taxon>Aconoidasida</taxon>
        <taxon>Piroplasmida</taxon>
        <taxon>Babesiidae</taxon>
        <taxon>Babesia</taxon>
    </lineage>
</organism>
<proteinExistence type="predicted"/>
<dbReference type="PRINTS" id="PR00625">
    <property type="entry name" value="JDOMAIN"/>
</dbReference>
<dbReference type="InterPro" id="IPR036869">
    <property type="entry name" value="J_dom_sf"/>
</dbReference>
<accession>A0A2H6K8D7</accession>
<dbReference type="Proteomes" id="UP000236319">
    <property type="component" value="Unassembled WGS sequence"/>
</dbReference>
<feature type="domain" description="J" evidence="3">
    <location>
        <begin position="61"/>
        <end position="129"/>
    </location>
</feature>
<dbReference type="SMART" id="SM00271">
    <property type="entry name" value="DnaJ"/>
    <property type="match status" value="1"/>
</dbReference>
<dbReference type="PANTHER" id="PTHR46620:SF1">
    <property type="entry name" value="J DOMAIN-CONTAINING PROTEIN SPF31"/>
    <property type="match status" value="1"/>
</dbReference>
<gene>
    <name evidence="4" type="ORF">BOVATA_007430</name>
</gene>
<dbReference type="InterPro" id="IPR001623">
    <property type="entry name" value="DnaJ_domain"/>
</dbReference>
<feature type="region of interest" description="Disordered" evidence="2">
    <location>
        <begin position="243"/>
        <end position="288"/>
    </location>
</feature>
<evidence type="ECO:0000256" key="1">
    <source>
        <dbReference type="SAM" id="Coils"/>
    </source>
</evidence>
<name>A0A2H6K8D7_9APIC</name>
<dbReference type="PANTHER" id="PTHR46620">
    <property type="entry name" value="J DOMAIN-CONTAINING PROTEIN SPF31"/>
    <property type="match status" value="1"/>
</dbReference>
<evidence type="ECO:0000256" key="2">
    <source>
        <dbReference type="SAM" id="MobiDB-lite"/>
    </source>
</evidence>
<keyword evidence="1" id="KW-0175">Coiled coil</keyword>
<keyword evidence="5" id="KW-1185">Reference proteome</keyword>
<protein>
    <submittedName>
        <fullName evidence="4">Domain-containing protein, putative</fullName>
    </submittedName>
</protein>
<dbReference type="OrthoDB" id="10250354at2759"/>
<dbReference type="PROSITE" id="PS50076">
    <property type="entry name" value="DNAJ_2"/>
    <property type="match status" value="1"/>
</dbReference>
<dbReference type="VEuPathDB" id="PiroplasmaDB:BOVATA_007430"/>